<dbReference type="InterPro" id="IPR054722">
    <property type="entry name" value="PolX-like_BBD"/>
</dbReference>
<protein>
    <submittedName>
        <fullName evidence="2">Putative ovule protein</fullName>
    </submittedName>
</protein>
<reference evidence="2" key="1">
    <citation type="submission" date="2015-12" db="EMBL/GenBank/DDBJ databases">
        <title>Gene expression during late stages of embryo sac development: a critical building block for successful pollen-pistil interactions.</title>
        <authorList>
            <person name="Liu Y."/>
            <person name="Joly V."/>
            <person name="Sabar M."/>
            <person name="Matton D.P."/>
        </authorList>
    </citation>
    <scope>NUCLEOTIDE SEQUENCE</scope>
</reference>
<accession>A0A0V0HYP9</accession>
<sequence>MLKGKTTETTASIATSPNSLGIITALMSNMTNNSLIVDTGASNNMVHNLNVLNQCKELTNGNVTKVNLPTGGQVSIIHICNSIVFKDKTVHNVLFIPEFKYNQLSV</sequence>
<dbReference type="AlphaFoldDB" id="A0A0V0HYP9"/>
<evidence type="ECO:0000313" key="2">
    <source>
        <dbReference type="EMBL" id="JAP25271.1"/>
    </source>
</evidence>
<dbReference type="EMBL" id="GEDG01013470">
    <property type="protein sequence ID" value="JAP25271.1"/>
    <property type="molecule type" value="Transcribed_RNA"/>
</dbReference>
<proteinExistence type="predicted"/>
<feature type="domain" description="Retrovirus-related Pol polyprotein from transposon TNT 1-94-like beta-barrel" evidence="1">
    <location>
        <begin position="36"/>
        <end position="106"/>
    </location>
</feature>
<organism evidence="2">
    <name type="scientific">Solanum chacoense</name>
    <name type="common">Chaco potato</name>
    <dbReference type="NCBI Taxonomy" id="4108"/>
    <lineage>
        <taxon>Eukaryota</taxon>
        <taxon>Viridiplantae</taxon>
        <taxon>Streptophyta</taxon>
        <taxon>Embryophyta</taxon>
        <taxon>Tracheophyta</taxon>
        <taxon>Spermatophyta</taxon>
        <taxon>Magnoliopsida</taxon>
        <taxon>eudicotyledons</taxon>
        <taxon>Gunneridae</taxon>
        <taxon>Pentapetalae</taxon>
        <taxon>asterids</taxon>
        <taxon>lamiids</taxon>
        <taxon>Solanales</taxon>
        <taxon>Solanaceae</taxon>
        <taxon>Solanoideae</taxon>
        <taxon>Solaneae</taxon>
        <taxon>Solanum</taxon>
    </lineage>
</organism>
<evidence type="ECO:0000259" key="1">
    <source>
        <dbReference type="Pfam" id="PF22936"/>
    </source>
</evidence>
<dbReference type="Pfam" id="PF22936">
    <property type="entry name" value="Pol_BBD"/>
    <property type="match status" value="1"/>
</dbReference>
<name>A0A0V0HYP9_SOLCH</name>